<protein>
    <recommendedName>
        <fullName evidence="11">Rhomboid family intramembrane serine protease</fullName>
    </recommendedName>
</protein>
<dbReference type="GO" id="GO:0016020">
    <property type="term" value="C:membrane"/>
    <property type="evidence" value="ECO:0007669"/>
    <property type="project" value="UniProtKB-SubCell"/>
</dbReference>
<evidence type="ECO:0000256" key="3">
    <source>
        <dbReference type="ARBA" id="ARBA00022692"/>
    </source>
</evidence>
<feature type="transmembrane region" description="Helical" evidence="7">
    <location>
        <begin position="322"/>
        <end position="339"/>
    </location>
</feature>
<dbReference type="InterPro" id="IPR035952">
    <property type="entry name" value="Rhomboid-like_sf"/>
</dbReference>
<keyword evidence="4" id="KW-0378">Hydrolase</keyword>
<dbReference type="GO" id="GO:0004252">
    <property type="term" value="F:serine-type endopeptidase activity"/>
    <property type="evidence" value="ECO:0007669"/>
    <property type="project" value="InterPro"/>
</dbReference>
<dbReference type="Pfam" id="PF01694">
    <property type="entry name" value="Rhomboid"/>
    <property type="match status" value="1"/>
</dbReference>
<evidence type="ECO:0000256" key="4">
    <source>
        <dbReference type="ARBA" id="ARBA00022801"/>
    </source>
</evidence>
<gene>
    <name evidence="10" type="ORF">YBY_37480</name>
</gene>
<evidence type="ECO:0000256" key="5">
    <source>
        <dbReference type="ARBA" id="ARBA00022989"/>
    </source>
</evidence>
<dbReference type="AlphaFoldDB" id="A0A455W8N9"/>
<keyword evidence="6 7" id="KW-0472">Membrane</keyword>
<feature type="domain" description="Peptidase S54 rhomboid" evidence="8">
    <location>
        <begin position="196"/>
        <end position="340"/>
    </location>
</feature>
<evidence type="ECO:0000256" key="1">
    <source>
        <dbReference type="ARBA" id="ARBA00004141"/>
    </source>
</evidence>
<dbReference type="InterPro" id="IPR050925">
    <property type="entry name" value="Rhomboid_protease_S54"/>
</dbReference>
<dbReference type="EMBL" id="AP019537">
    <property type="protein sequence ID" value="BBJ05899.1"/>
    <property type="molecule type" value="Genomic_DNA"/>
</dbReference>
<comment type="subcellular location">
    <subcellularLocation>
        <location evidence="1">Membrane</location>
        <topology evidence="1">Multi-pass membrane protein</topology>
    </subcellularLocation>
</comment>
<evidence type="ECO:0000259" key="9">
    <source>
        <dbReference type="Pfam" id="PF13453"/>
    </source>
</evidence>
<evidence type="ECO:0000256" key="2">
    <source>
        <dbReference type="ARBA" id="ARBA00009045"/>
    </source>
</evidence>
<feature type="domain" description="Transcription factor zinc-finger" evidence="9">
    <location>
        <begin position="69"/>
        <end position="110"/>
    </location>
</feature>
<dbReference type="Gene3D" id="1.20.1540.10">
    <property type="entry name" value="Rhomboid-like"/>
    <property type="match status" value="1"/>
</dbReference>
<sequence>MKSYCPACGTRTLRPLQGGDQRIAECRHCHGVWFEDGSLNCAITGHHDHIEHYDHEQHLGPKLGVSNRQCTRCRVPMTHYQLLADYSVEIDCCPTCDGVWLDQHEVDQVIHSPLLKDALAELNKKVTWKSWVFQFFTAMPVEYNIQPHRTPWMTWLLIALCTLVFFSGVYDAGSNEWIFLNLGLNSDSPSAAHVAMQLFTYQFVHGGLMHLVGNMYFLWIIGDNLEDALGHWTFLGLYLLSGVVAALAELMLFDASQGPLLLVGASGSIAALFGLYLMWFRHASLTFMIVIYQKKLAPHWYFLIWSLINLFGMFTAQGGVAWAAHLGGFVLGLLIGYLMRDYVLAKNPLIAMLNQPEAAISR</sequence>
<keyword evidence="3 7" id="KW-0812">Transmembrane</keyword>
<dbReference type="PANTHER" id="PTHR43731:SF14">
    <property type="entry name" value="PRESENILIN-ASSOCIATED RHOMBOID-LIKE PROTEIN, MITOCHONDRIAL"/>
    <property type="match status" value="1"/>
</dbReference>
<evidence type="ECO:0000256" key="7">
    <source>
        <dbReference type="SAM" id="Phobius"/>
    </source>
</evidence>
<name>A0A455W8N9_MARNT</name>
<comment type="similarity">
    <text evidence="2">Belongs to the peptidase S54 family.</text>
</comment>
<evidence type="ECO:0000313" key="10">
    <source>
        <dbReference type="EMBL" id="BBJ05899.1"/>
    </source>
</evidence>
<reference evidence="10" key="1">
    <citation type="submission" date="2019-03" db="EMBL/GenBank/DDBJ databases">
        <title>Whole genome analysis of nitrate-reducing bacteria Marinobacter hydrocarbonoclasticus YB03.</title>
        <authorList>
            <person name="Azam A.H."/>
            <person name="Yuk S.R."/>
            <person name="Kamarisima K."/>
            <person name="Miyanaga K."/>
            <person name="Tanji Y."/>
        </authorList>
    </citation>
    <scope>NUCLEOTIDE SEQUENCE</scope>
    <source>
        <strain evidence="10">YB03</strain>
    </source>
</reference>
<dbReference type="PANTHER" id="PTHR43731">
    <property type="entry name" value="RHOMBOID PROTEASE"/>
    <property type="match status" value="1"/>
</dbReference>
<dbReference type="InterPro" id="IPR027392">
    <property type="entry name" value="TF_Znf"/>
</dbReference>
<evidence type="ECO:0000256" key="6">
    <source>
        <dbReference type="ARBA" id="ARBA00023136"/>
    </source>
</evidence>
<accession>A0A455W8N9</accession>
<feature type="transmembrane region" description="Helical" evidence="7">
    <location>
        <begin position="259"/>
        <end position="279"/>
    </location>
</feature>
<keyword evidence="5 7" id="KW-1133">Transmembrane helix</keyword>
<feature type="domain" description="Transcription factor zinc-finger" evidence="9">
    <location>
        <begin position="5"/>
        <end position="40"/>
    </location>
</feature>
<evidence type="ECO:0008006" key="11">
    <source>
        <dbReference type="Google" id="ProtNLM"/>
    </source>
</evidence>
<feature type="transmembrane region" description="Helical" evidence="7">
    <location>
        <begin position="203"/>
        <end position="222"/>
    </location>
</feature>
<evidence type="ECO:0000259" key="8">
    <source>
        <dbReference type="Pfam" id="PF01694"/>
    </source>
</evidence>
<dbReference type="Pfam" id="PF13453">
    <property type="entry name" value="Zn_ribbon_TFIIB"/>
    <property type="match status" value="2"/>
</dbReference>
<proteinExistence type="inferred from homology"/>
<dbReference type="InterPro" id="IPR022764">
    <property type="entry name" value="Peptidase_S54_rhomboid_dom"/>
</dbReference>
<organism evidence="10">
    <name type="scientific">Marinobacter nauticus</name>
    <name type="common">Marinobacter hydrocarbonoclasticus</name>
    <name type="synonym">Marinobacter aquaeolei</name>
    <dbReference type="NCBI Taxonomy" id="2743"/>
    <lineage>
        <taxon>Bacteria</taxon>
        <taxon>Pseudomonadati</taxon>
        <taxon>Pseudomonadota</taxon>
        <taxon>Gammaproteobacteria</taxon>
        <taxon>Pseudomonadales</taxon>
        <taxon>Marinobacteraceae</taxon>
        <taxon>Marinobacter</taxon>
    </lineage>
</organism>
<feature type="transmembrane region" description="Helical" evidence="7">
    <location>
        <begin position="234"/>
        <end position="253"/>
    </location>
</feature>
<feature type="transmembrane region" description="Helical" evidence="7">
    <location>
        <begin position="152"/>
        <end position="170"/>
    </location>
</feature>
<dbReference type="SUPFAM" id="SSF144091">
    <property type="entry name" value="Rhomboid-like"/>
    <property type="match status" value="1"/>
</dbReference>
<feature type="transmembrane region" description="Helical" evidence="7">
    <location>
        <begin position="300"/>
        <end position="316"/>
    </location>
</feature>